<evidence type="ECO:0000256" key="7">
    <source>
        <dbReference type="ARBA" id="ARBA00022801"/>
    </source>
</evidence>
<evidence type="ECO:0000256" key="8">
    <source>
        <dbReference type="ARBA" id="ARBA00022918"/>
    </source>
</evidence>
<evidence type="ECO:0000256" key="10">
    <source>
        <dbReference type="SAM" id="MobiDB-lite"/>
    </source>
</evidence>
<keyword evidence="8" id="KW-0695">RNA-directed DNA polymerase</keyword>
<keyword evidence="9" id="KW-0511">Multifunctional enzyme</keyword>
<dbReference type="Gene3D" id="3.10.10.10">
    <property type="entry name" value="HIV Type 1 Reverse Transcriptase, subunit A, domain 1"/>
    <property type="match status" value="1"/>
</dbReference>
<name>A0A8K1GNB2_9PASS</name>
<keyword evidence="5" id="KW-0540">Nuclease</keyword>
<dbReference type="SUPFAM" id="SSF47943">
    <property type="entry name" value="Retrovirus capsid protein, N-terminal core domain"/>
    <property type="match status" value="1"/>
</dbReference>
<keyword evidence="4" id="KW-0548">Nucleotidyltransferase</keyword>
<reference evidence="12" key="1">
    <citation type="submission" date="2019-04" db="EMBL/GenBank/DDBJ databases">
        <title>Genome assembly of Zosterops borbonicus 15179.</title>
        <authorList>
            <person name="Leroy T."/>
            <person name="Anselmetti Y."/>
            <person name="Tilak M.-K."/>
            <person name="Nabholz B."/>
        </authorList>
    </citation>
    <scope>NUCLEOTIDE SEQUENCE</scope>
    <source>
        <strain evidence="12">HGM_15179</strain>
        <tissue evidence="12">Muscle</tissue>
    </source>
</reference>
<evidence type="ECO:0000256" key="9">
    <source>
        <dbReference type="ARBA" id="ARBA00023268"/>
    </source>
</evidence>
<dbReference type="GO" id="GO:0003964">
    <property type="term" value="F:RNA-directed DNA polymerase activity"/>
    <property type="evidence" value="ECO:0007669"/>
    <property type="project" value="UniProtKB-KW"/>
</dbReference>
<feature type="domain" description="Reverse transcriptase" evidence="11">
    <location>
        <begin position="428"/>
        <end position="617"/>
    </location>
</feature>
<accession>A0A8K1GNB2</accession>
<dbReference type="InterPro" id="IPR043128">
    <property type="entry name" value="Rev_trsase/Diguanyl_cyclase"/>
</dbReference>
<dbReference type="PANTHER" id="PTHR41694:SF3">
    <property type="entry name" value="RNA-DIRECTED DNA POLYMERASE-RELATED"/>
    <property type="match status" value="1"/>
</dbReference>
<dbReference type="GO" id="GO:0035613">
    <property type="term" value="F:RNA stem-loop binding"/>
    <property type="evidence" value="ECO:0007669"/>
    <property type="project" value="TreeGrafter"/>
</dbReference>
<dbReference type="Gene3D" id="1.10.375.10">
    <property type="entry name" value="Human Immunodeficiency Virus Type 1 Capsid Protein"/>
    <property type="match status" value="1"/>
</dbReference>
<dbReference type="PANTHER" id="PTHR41694">
    <property type="entry name" value="ENDOGENOUS RETROVIRUS GROUP K MEMBER POL PROTEIN"/>
    <property type="match status" value="1"/>
</dbReference>
<dbReference type="InterPro" id="IPR000477">
    <property type="entry name" value="RT_dom"/>
</dbReference>
<dbReference type="InterPro" id="IPR045345">
    <property type="entry name" value="Gag_p24_C"/>
</dbReference>
<protein>
    <recommendedName>
        <fullName evidence="2">ribonuclease H</fullName>
        <ecNumber evidence="2">3.1.26.4</ecNumber>
    </recommendedName>
</protein>
<dbReference type="SUPFAM" id="SSF47353">
    <property type="entry name" value="Retrovirus capsid dimerization domain-like"/>
    <property type="match status" value="1"/>
</dbReference>
<evidence type="ECO:0000256" key="2">
    <source>
        <dbReference type="ARBA" id="ARBA00012180"/>
    </source>
</evidence>
<sequence length="687" mass="77709">MLGGVNPGGVPTVTPVTYHWNRGLGTTVATWRALSQTLVKDLMKALKEYGRASPYFEDMLFSSFGGITVVPFNLKQTLKCLSSKMEFELWEITWRKLLKATLPGLLEDPTTATDNAGNPLTLNHLLGEGDWKTASDQTTDIPQNVLEFVAKQACKAFLKVQPYGPSQYYLEIFQEPQEHYVKFVERLASAVEQQLVGEEGQKQVIQQLAYSNANEECTAAINLIPREPGTIPLLKDMLQADLTEQEKPRHIILPEPTGSLTTTDRYEHFRLQLVEPLHLRDSQWQTAMVSKELGMWHLVETKFVVIGDCKFTPSDIKITPGTITTDPERLVVWLRSENSPTFLPKRQIIAQAIPSMQGLAVEASPEDSATESGKGESDKDTTVTVVAVTEERPIQKLNWLTDEPVWVEQCPLSKQKLKALNELVEEQLKKGHIEETTSPWNSPVFVIQKADKTRWRLLHNLSKINEVIEDMGPLQPGMPAPSMLPENWNLTVIDIKDCFFHIPLHPDDAPRFAFSVPTLNRKAPRKRYQWKVLPQGLKNSPVICQRYVASLLTPVRAAVAQVIIHHYIDDVLISAPTDNLLAHALNLTVSALVAAGFELQESKIQKMPPWKHLGLEIGRRTIVPQKLEIKTQIQTLADVHQLCGALNWIIFIMTSYFCQYYFQFIQVTELWSQHEYVARETIFVVEA</sequence>
<dbReference type="InterPro" id="IPR043502">
    <property type="entry name" value="DNA/RNA_pol_sf"/>
</dbReference>
<dbReference type="Pfam" id="PF00078">
    <property type="entry name" value="RVT_1"/>
    <property type="match status" value="1"/>
</dbReference>
<evidence type="ECO:0000256" key="1">
    <source>
        <dbReference type="ARBA" id="ARBA00010879"/>
    </source>
</evidence>
<dbReference type="InterPro" id="IPR008919">
    <property type="entry name" value="Retrov_capsid_N"/>
</dbReference>
<dbReference type="PROSITE" id="PS50878">
    <property type="entry name" value="RT_POL"/>
    <property type="match status" value="1"/>
</dbReference>
<gene>
    <name evidence="12" type="ORF">HGM15179_005371</name>
</gene>
<evidence type="ECO:0000313" key="13">
    <source>
        <dbReference type="Proteomes" id="UP000796761"/>
    </source>
</evidence>
<dbReference type="GO" id="GO:0016032">
    <property type="term" value="P:viral process"/>
    <property type="evidence" value="ECO:0007669"/>
    <property type="project" value="InterPro"/>
</dbReference>
<dbReference type="Gene3D" id="3.30.70.270">
    <property type="match status" value="2"/>
</dbReference>
<evidence type="ECO:0000256" key="3">
    <source>
        <dbReference type="ARBA" id="ARBA00022679"/>
    </source>
</evidence>
<dbReference type="AlphaFoldDB" id="A0A8K1GNB2"/>
<dbReference type="GO" id="GO:0004523">
    <property type="term" value="F:RNA-DNA hybrid ribonuclease activity"/>
    <property type="evidence" value="ECO:0007669"/>
    <property type="project" value="UniProtKB-EC"/>
</dbReference>
<keyword evidence="6" id="KW-0255">Endonuclease</keyword>
<dbReference type="OrthoDB" id="6773263at2759"/>
<comment type="caution">
    <text evidence="12">The sequence shown here is derived from an EMBL/GenBank/DDBJ whole genome shotgun (WGS) entry which is preliminary data.</text>
</comment>
<proteinExistence type="inferred from homology"/>
<evidence type="ECO:0000256" key="4">
    <source>
        <dbReference type="ARBA" id="ARBA00022695"/>
    </source>
</evidence>
<dbReference type="Pfam" id="PF00607">
    <property type="entry name" value="Gag_p24"/>
    <property type="match status" value="1"/>
</dbReference>
<dbReference type="SUPFAM" id="SSF56672">
    <property type="entry name" value="DNA/RNA polymerases"/>
    <property type="match status" value="1"/>
</dbReference>
<keyword evidence="7" id="KW-0378">Hydrolase</keyword>
<dbReference type="EC" id="3.1.26.4" evidence="2"/>
<dbReference type="InterPro" id="IPR008916">
    <property type="entry name" value="Retrov_capsid_C"/>
</dbReference>
<dbReference type="EMBL" id="SWJQ01000115">
    <property type="protein sequence ID" value="TRZ21702.1"/>
    <property type="molecule type" value="Genomic_DNA"/>
</dbReference>
<keyword evidence="3" id="KW-0808">Transferase</keyword>
<evidence type="ECO:0000256" key="6">
    <source>
        <dbReference type="ARBA" id="ARBA00022759"/>
    </source>
</evidence>
<evidence type="ECO:0000256" key="5">
    <source>
        <dbReference type="ARBA" id="ARBA00022722"/>
    </source>
</evidence>
<evidence type="ECO:0000313" key="12">
    <source>
        <dbReference type="EMBL" id="TRZ21702.1"/>
    </source>
</evidence>
<dbReference type="Gene3D" id="1.10.1200.30">
    <property type="match status" value="1"/>
</dbReference>
<evidence type="ECO:0000259" key="11">
    <source>
        <dbReference type="PROSITE" id="PS50878"/>
    </source>
</evidence>
<dbReference type="Pfam" id="PF19317">
    <property type="entry name" value="Gag_p24_C"/>
    <property type="match status" value="1"/>
</dbReference>
<organism evidence="12 13">
    <name type="scientific">Zosterops borbonicus</name>
    <dbReference type="NCBI Taxonomy" id="364589"/>
    <lineage>
        <taxon>Eukaryota</taxon>
        <taxon>Metazoa</taxon>
        <taxon>Chordata</taxon>
        <taxon>Craniata</taxon>
        <taxon>Vertebrata</taxon>
        <taxon>Euteleostomi</taxon>
        <taxon>Archelosauria</taxon>
        <taxon>Archosauria</taxon>
        <taxon>Dinosauria</taxon>
        <taxon>Saurischia</taxon>
        <taxon>Theropoda</taxon>
        <taxon>Coelurosauria</taxon>
        <taxon>Aves</taxon>
        <taxon>Neognathae</taxon>
        <taxon>Neoaves</taxon>
        <taxon>Telluraves</taxon>
        <taxon>Australaves</taxon>
        <taxon>Passeriformes</taxon>
        <taxon>Sylvioidea</taxon>
        <taxon>Zosteropidae</taxon>
        <taxon>Zosterops</taxon>
    </lineage>
</organism>
<dbReference type="Proteomes" id="UP000796761">
    <property type="component" value="Unassembled WGS sequence"/>
</dbReference>
<feature type="region of interest" description="Disordered" evidence="10">
    <location>
        <begin position="359"/>
        <end position="382"/>
    </location>
</feature>
<comment type="similarity">
    <text evidence="1">Belongs to the beta type-B retroviral polymerase family. HERV class-II K(HML-2) pol subfamily.</text>
</comment>
<keyword evidence="13" id="KW-1185">Reference proteome</keyword>